<sequence>MTQVIYQPLVGYNELLKTIDNGGFYEVKQAVRLLTAFFAYFTHLNACVLLFCDLTRIALEMKAMKDLHHEHICRLYQIIETNEYYFLILEYFCNGELFNYIINRNHLFEEEARHFFRQIVSVVAYMHR</sequence>
<protein>
    <recommendedName>
        <fullName evidence="4">Protein kinase domain-containing protein</fullName>
    </recommendedName>
</protein>
<dbReference type="EMBL" id="CAJOBR010013630">
    <property type="protein sequence ID" value="CAF4908885.1"/>
    <property type="molecule type" value="Genomic_DNA"/>
</dbReference>
<evidence type="ECO:0000313" key="5">
    <source>
        <dbReference type="EMBL" id="CAF4908885.1"/>
    </source>
</evidence>
<dbReference type="AlphaFoldDB" id="A0A821VKZ5"/>
<dbReference type="GO" id="GO:0004674">
    <property type="term" value="F:protein serine/threonine kinase activity"/>
    <property type="evidence" value="ECO:0007669"/>
    <property type="project" value="TreeGrafter"/>
</dbReference>
<name>A0A821VKZ5_9BILA</name>
<reference evidence="5" key="1">
    <citation type="submission" date="2021-02" db="EMBL/GenBank/DDBJ databases">
        <authorList>
            <person name="Nowell W R."/>
        </authorList>
    </citation>
    <scope>NUCLEOTIDE SEQUENCE</scope>
</reference>
<dbReference type="PROSITE" id="PS50011">
    <property type="entry name" value="PROTEIN_KINASE_DOM"/>
    <property type="match status" value="1"/>
</dbReference>
<keyword evidence="3" id="KW-0472">Membrane</keyword>
<dbReference type="Gene3D" id="1.10.510.10">
    <property type="entry name" value="Transferase(Phosphotransferase) domain 1"/>
    <property type="match status" value="1"/>
</dbReference>
<evidence type="ECO:0000256" key="1">
    <source>
        <dbReference type="ARBA" id="ARBA00022741"/>
    </source>
</evidence>
<dbReference type="InterPro" id="IPR011009">
    <property type="entry name" value="Kinase-like_dom_sf"/>
</dbReference>
<keyword evidence="2" id="KW-0067">ATP-binding</keyword>
<proteinExistence type="predicted"/>
<dbReference type="SUPFAM" id="SSF56112">
    <property type="entry name" value="Protein kinase-like (PK-like)"/>
    <property type="match status" value="1"/>
</dbReference>
<dbReference type="PANTHER" id="PTHR24346:SF30">
    <property type="entry name" value="MATERNAL EMBRYONIC LEUCINE ZIPPER KINASE"/>
    <property type="match status" value="1"/>
</dbReference>
<feature type="domain" description="Protein kinase" evidence="4">
    <location>
        <begin position="13"/>
        <end position="128"/>
    </location>
</feature>
<evidence type="ECO:0000256" key="3">
    <source>
        <dbReference type="SAM" id="Phobius"/>
    </source>
</evidence>
<dbReference type="InterPro" id="IPR000719">
    <property type="entry name" value="Prot_kinase_dom"/>
</dbReference>
<organism evidence="5 6">
    <name type="scientific">Rotaria socialis</name>
    <dbReference type="NCBI Taxonomy" id="392032"/>
    <lineage>
        <taxon>Eukaryota</taxon>
        <taxon>Metazoa</taxon>
        <taxon>Spiralia</taxon>
        <taxon>Gnathifera</taxon>
        <taxon>Rotifera</taxon>
        <taxon>Eurotatoria</taxon>
        <taxon>Bdelloidea</taxon>
        <taxon>Philodinida</taxon>
        <taxon>Philodinidae</taxon>
        <taxon>Rotaria</taxon>
    </lineage>
</organism>
<evidence type="ECO:0000256" key="2">
    <source>
        <dbReference type="ARBA" id="ARBA00022840"/>
    </source>
</evidence>
<evidence type="ECO:0000313" key="6">
    <source>
        <dbReference type="Proteomes" id="UP000663848"/>
    </source>
</evidence>
<keyword evidence="3" id="KW-1133">Transmembrane helix</keyword>
<dbReference type="Proteomes" id="UP000663848">
    <property type="component" value="Unassembled WGS sequence"/>
</dbReference>
<gene>
    <name evidence="5" type="ORF">QYT958_LOCUS31062</name>
</gene>
<keyword evidence="1" id="KW-0547">Nucleotide-binding</keyword>
<comment type="caution">
    <text evidence="5">The sequence shown here is derived from an EMBL/GenBank/DDBJ whole genome shotgun (WGS) entry which is preliminary data.</text>
</comment>
<dbReference type="Pfam" id="PF00069">
    <property type="entry name" value="Pkinase"/>
    <property type="match status" value="1"/>
</dbReference>
<keyword evidence="3" id="KW-0812">Transmembrane</keyword>
<dbReference type="GO" id="GO:0005737">
    <property type="term" value="C:cytoplasm"/>
    <property type="evidence" value="ECO:0007669"/>
    <property type="project" value="TreeGrafter"/>
</dbReference>
<feature type="transmembrane region" description="Helical" evidence="3">
    <location>
        <begin position="37"/>
        <end position="59"/>
    </location>
</feature>
<dbReference type="GO" id="GO:0035556">
    <property type="term" value="P:intracellular signal transduction"/>
    <property type="evidence" value="ECO:0007669"/>
    <property type="project" value="TreeGrafter"/>
</dbReference>
<dbReference type="PANTHER" id="PTHR24346">
    <property type="entry name" value="MAP/MICROTUBULE AFFINITY-REGULATING KINASE"/>
    <property type="match status" value="1"/>
</dbReference>
<evidence type="ECO:0000259" key="4">
    <source>
        <dbReference type="PROSITE" id="PS50011"/>
    </source>
</evidence>
<accession>A0A821VKZ5</accession>
<dbReference type="GO" id="GO:0005524">
    <property type="term" value="F:ATP binding"/>
    <property type="evidence" value="ECO:0007669"/>
    <property type="project" value="UniProtKB-KW"/>
</dbReference>